<evidence type="ECO:0000313" key="5">
    <source>
        <dbReference type="Proteomes" id="UP001642409"/>
    </source>
</evidence>
<dbReference type="InterPro" id="IPR001611">
    <property type="entry name" value="Leu-rich_rpt"/>
</dbReference>
<comment type="caution">
    <text evidence="3">The sequence shown here is derived from an EMBL/GenBank/DDBJ whole genome shotgun (WGS) entry which is preliminary data.</text>
</comment>
<evidence type="ECO:0000256" key="2">
    <source>
        <dbReference type="ARBA" id="ARBA00022737"/>
    </source>
</evidence>
<dbReference type="SMART" id="SM00365">
    <property type="entry name" value="LRR_SD22"/>
    <property type="match status" value="14"/>
</dbReference>
<evidence type="ECO:0000313" key="4">
    <source>
        <dbReference type="EMBL" id="CAL6079096.1"/>
    </source>
</evidence>
<gene>
    <name evidence="3" type="ORF">HINF_LOCUS27505</name>
    <name evidence="4" type="ORF">HINF_LOCUS59220</name>
</gene>
<dbReference type="InterPro" id="IPR050836">
    <property type="entry name" value="SDS22/Internalin_LRR"/>
</dbReference>
<dbReference type="PANTHER" id="PTHR46652:SF3">
    <property type="entry name" value="LEUCINE-RICH REPEAT-CONTAINING PROTEIN 9"/>
    <property type="match status" value="1"/>
</dbReference>
<sequence length="1348" mass="157007">MQIADMQKYCLVTEQTQFTDNAIKDAIHFEGQNVAIQQMDKVPMQAVSLIFSNCSLYSCKGLNFHVLVTFLDLSNNLLDSIAGLSGLNLEYVDLSGNFLTDVSILSTCSKIQVLKLNNNQIFKLDLLQNLPQLTELEFENNQVQFLKPIITHENFDVEWLSTQKLILIQQLMDLLNVSKEKVTQYQSECEPWKYKALMLIRYRDKVINESLTINDDQQLTSIYFIDYLNVTKLIVNRCHKINFAEAPMKLKNLQVCLSNVQSLQGIQQFQQLETLVLRNNSLHRLQNEIQFLADLHNLKLLSLAQNQLKQVFQFQKLNQLESLDLSENQLQTINQYAILKLLKNLDVSFNLLENIEEFKECLQLEQLNIANNNIKNIHCLDKLTNLIYFNISNNRIQSIEACLQMKQLVDLRTNNNVIQDLNELCKHENSCAHWMSVQDVFTDEEIKGNLNCDDNELPKKKIQYLDDIEKSRYCPNMVVKYKLFVVNESLEIKNDDKIQSVAFVDLLKVNSLSIIECINISFGQYPKSVQHLSAFKCQLSNVNDLEQITQLVSLDLSGNSLRYVSQISELVLLKQLVLKDNQIAYIGNWISDLQILEHLDMENNRLLTVKQLLDLPKLETVVLNGNMVMDIDYLFHHINFNNTWWSIQIEADLPDYEYYLGSNKNDKTVKNLMKLLQLEKYSLKNAIKYENLINDQELVIHGDNYLCDLGFIDPKNKLIKKNINAININYCNCVETYNTPQNLTKLSINNSGLANIKGLEQVQNLVSVNLSLNNLSSVEQLENLIYIEELFINDNIITRLDCLEKLTNLRTLEVKNNKLLKINVARFWIQIIKLFVDQNIINDFSALFNHMSYNPMWISKQNIATIADIKNYIGQEASQSQIDAELAMYNNQSAEKRKVDQEQIQANKKKIRINEDQNKYLNIDSDPEIRAMNFVNYFRLETLTIRSCYNVNFDYICNVTILHVTNSGLTKLDGIQRMVQLQDLDVSYNQLTNASLIAYLVNLQKLNLRNNKLLEVDFVKYLNDLNDLGLRENMIYRWETVKYPAWVVPQNQPSNDDIINRFGVEQLQNELTYIKNSAEQKIISKLQLQTQITVFGISQSESDLIQIIIENVQNCERETVSGNCKITCQSEDRETVFDELKEINSKLKLDIEEIRYLKINYDDETYDFSLFNTQNIQKLVVQHCQNIQLDNVVNSVKSLHFNWCAHQNIEGIQKWNKLMELNLDCNKLENINLIQNLTQLKFLSLNQNEVQNLWPLRNLKDLKELRISENQIQNLEPLKDLENIIYLSVSYNLIKDVQPLQRLTNLIDLSISRNYIKDFTPISQHPNFKNYKIQEQRKVVKKVEIDFE</sequence>
<reference evidence="3" key="1">
    <citation type="submission" date="2023-06" db="EMBL/GenBank/DDBJ databases">
        <authorList>
            <person name="Kurt Z."/>
        </authorList>
    </citation>
    <scope>NUCLEOTIDE SEQUENCE</scope>
</reference>
<organism evidence="3">
    <name type="scientific">Hexamita inflata</name>
    <dbReference type="NCBI Taxonomy" id="28002"/>
    <lineage>
        <taxon>Eukaryota</taxon>
        <taxon>Metamonada</taxon>
        <taxon>Diplomonadida</taxon>
        <taxon>Hexamitidae</taxon>
        <taxon>Hexamitinae</taxon>
        <taxon>Hexamita</taxon>
    </lineage>
</organism>
<reference evidence="4 5" key="2">
    <citation type="submission" date="2024-07" db="EMBL/GenBank/DDBJ databases">
        <authorList>
            <person name="Akdeniz Z."/>
        </authorList>
    </citation>
    <scope>NUCLEOTIDE SEQUENCE [LARGE SCALE GENOMIC DNA]</scope>
</reference>
<keyword evidence="1" id="KW-0433">Leucine-rich repeat</keyword>
<dbReference type="InterPro" id="IPR003591">
    <property type="entry name" value="Leu-rich_rpt_typical-subtyp"/>
</dbReference>
<dbReference type="InterPro" id="IPR032675">
    <property type="entry name" value="LRR_dom_sf"/>
</dbReference>
<dbReference type="PROSITE" id="PS51450">
    <property type="entry name" value="LRR"/>
    <property type="match status" value="13"/>
</dbReference>
<dbReference type="SUPFAM" id="SSF52058">
    <property type="entry name" value="L domain-like"/>
    <property type="match status" value="4"/>
</dbReference>
<name>A0AA86PQW0_9EUKA</name>
<evidence type="ECO:0000256" key="1">
    <source>
        <dbReference type="ARBA" id="ARBA00022614"/>
    </source>
</evidence>
<dbReference type="Proteomes" id="UP001642409">
    <property type="component" value="Unassembled WGS sequence"/>
</dbReference>
<dbReference type="Gene3D" id="3.80.10.10">
    <property type="entry name" value="Ribonuclease Inhibitor"/>
    <property type="match status" value="6"/>
</dbReference>
<dbReference type="EMBL" id="CATOUU010000668">
    <property type="protein sequence ID" value="CAI9939860.1"/>
    <property type="molecule type" value="Genomic_DNA"/>
</dbReference>
<evidence type="ECO:0000313" key="3">
    <source>
        <dbReference type="EMBL" id="CAI9939860.1"/>
    </source>
</evidence>
<dbReference type="SMART" id="SM00369">
    <property type="entry name" value="LRR_TYP"/>
    <property type="match status" value="11"/>
</dbReference>
<keyword evidence="2" id="KW-0677">Repeat</keyword>
<proteinExistence type="predicted"/>
<keyword evidence="5" id="KW-1185">Reference proteome</keyword>
<accession>A0AA86PQW0</accession>
<dbReference type="PANTHER" id="PTHR46652">
    <property type="entry name" value="LEUCINE-RICH REPEAT AND IQ DOMAIN-CONTAINING PROTEIN 1-RELATED"/>
    <property type="match status" value="1"/>
</dbReference>
<dbReference type="Pfam" id="PF13855">
    <property type="entry name" value="LRR_8"/>
    <property type="match status" value="1"/>
</dbReference>
<dbReference type="EMBL" id="CAXDID020000338">
    <property type="protein sequence ID" value="CAL6079096.1"/>
    <property type="molecule type" value="Genomic_DNA"/>
</dbReference>
<protein>
    <submittedName>
        <fullName evidence="3">Leucine rich repeats-containing protein</fullName>
    </submittedName>
    <submittedName>
        <fullName evidence="4">Leucine_rich repeats-containing protein</fullName>
    </submittedName>
</protein>